<feature type="chain" id="PRO_5037483262" description="DUF5119 domain-containing protein" evidence="2">
    <location>
        <begin position="23"/>
        <end position="384"/>
    </location>
</feature>
<organism evidence="3 4">
    <name type="scientific">Candidatus Cryptobacteroides avicola</name>
    <dbReference type="NCBI Taxonomy" id="2840757"/>
    <lineage>
        <taxon>Bacteria</taxon>
        <taxon>Pseudomonadati</taxon>
        <taxon>Bacteroidota</taxon>
        <taxon>Bacteroidia</taxon>
        <taxon>Bacteroidales</taxon>
        <taxon>Candidatus Cryptobacteroides</taxon>
    </lineage>
</organism>
<feature type="signal peptide" evidence="2">
    <location>
        <begin position="1"/>
        <end position="22"/>
    </location>
</feature>
<evidence type="ECO:0000313" key="3">
    <source>
        <dbReference type="EMBL" id="MBO8484621.1"/>
    </source>
</evidence>
<dbReference type="Proteomes" id="UP000725002">
    <property type="component" value="Unassembled WGS sequence"/>
</dbReference>
<name>A0A940DW16_9BACT</name>
<evidence type="ECO:0000313" key="4">
    <source>
        <dbReference type="Proteomes" id="UP000725002"/>
    </source>
</evidence>
<feature type="compositionally biased region" description="Polar residues" evidence="1">
    <location>
        <begin position="82"/>
        <end position="105"/>
    </location>
</feature>
<evidence type="ECO:0000256" key="1">
    <source>
        <dbReference type="SAM" id="MobiDB-lite"/>
    </source>
</evidence>
<dbReference type="AlphaFoldDB" id="A0A940DW16"/>
<protein>
    <recommendedName>
        <fullName evidence="5">DUF5119 domain-containing protein</fullName>
    </recommendedName>
</protein>
<keyword evidence="2" id="KW-0732">Signal</keyword>
<gene>
    <name evidence="3" type="ORF">IAB75_11020</name>
</gene>
<sequence>MKKITAILIRTAVLTVFLSFHACTFVPLEDKSDLPESVSVNVNLNWSQDVAEDEKPDGMYIAMSRIINSVHYVWTADPDGNLTGQLQPSGQPDQEDQSGQATASMTPEEPSVPDFGTVLNGEYYIMAFNSMADSYRIDALDEFASDPTVSMRDLVASVVPVDPAELDPDKADFNPSFTYVKEARPLFLDVKKQSLAPDLDPEISFDMKSVTQKLTFRVLLETEEGVSIQDDRIMGEISGVAGSVQLMSAQVRDSSYRVLFSLKKTGNEGTRDVYEGVTNVFGLFPGNNSSDIIGAGILQLTITADCGDQSRRFHAGVNLSSSIRQAGLMEEFEDGSGYRAAKDAATFEVQSVLHISKDQIGPGDGSQGVEIWFDSDDNDIDIEV</sequence>
<dbReference type="EMBL" id="JADILV010000080">
    <property type="protein sequence ID" value="MBO8484621.1"/>
    <property type="molecule type" value="Genomic_DNA"/>
</dbReference>
<evidence type="ECO:0000256" key="2">
    <source>
        <dbReference type="SAM" id="SignalP"/>
    </source>
</evidence>
<feature type="region of interest" description="Disordered" evidence="1">
    <location>
        <begin position="81"/>
        <end position="114"/>
    </location>
</feature>
<accession>A0A940DW16</accession>
<proteinExistence type="predicted"/>
<reference evidence="3" key="1">
    <citation type="submission" date="2020-10" db="EMBL/GenBank/DDBJ databases">
        <authorList>
            <person name="Gilroy R."/>
        </authorList>
    </citation>
    <scope>NUCLEOTIDE SEQUENCE</scope>
    <source>
        <strain evidence="3">G3-8215</strain>
    </source>
</reference>
<reference evidence="3" key="2">
    <citation type="journal article" date="2021" name="PeerJ">
        <title>Extensive microbial diversity within the chicken gut microbiome revealed by metagenomics and culture.</title>
        <authorList>
            <person name="Gilroy R."/>
            <person name="Ravi A."/>
            <person name="Getino M."/>
            <person name="Pursley I."/>
            <person name="Horton D.L."/>
            <person name="Alikhan N.F."/>
            <person name="Baker D."/>
            <person name="Gharbi K."/>
            <person name="Hall N."/>
            <person name="Watson M."/>
            <person name="Adriaenssens E.M."/>
            <person name="Foster-Nyarko E."/>
            <person name="Jarju S."/>
            <person name="Secka A."/>
            <person name="Antonio M."/>
            <person name="Oren A."/>
            <person name="Chaudhuri R.R."/>
            <person name="La Ragione R."/>
            <person name="Hildebrand F."/>
            <person name="Pallen M.J."/>
        </authorList>
    </citation>
    <scope>NUCLEOTIDE SEQUENCE</scope>
    <source>
        <strain evidence="3">G3-8215</strain>
    </source>
</reference>
<evidence type="ECO:0008006" key="5">
    <source>
        <dbReference type="Google" id="ProtNLM"/>
    </source>
</evidence>
<comment type="caution">
    <text evidence="3">The sequence shown here is derived from an EMBL/GenBank/DDBJ whole genome shotgun (WGS) entry which is preliminary data.</text>
</comment>